<evidence type="ECO:0000256" key="2">
    <source>
        <dbReference type="SAM" id="Phobius"/>
    </source>
</evidence>
<dbReference type="RefSeq" id="WP_139230107.1">
    <property type="nucleotide sequence ID" value="NZ_FOLB01000009.1"/>
</dbReference>
<organism evidence="5 6">
    <name type="scientific">Nocardioides terrae</name>
    <dbReference type="NCBI Taxonomy" id="574651"/>
    <lineage>
        <taxon>Bacteria</taxon>
        <taxon>Bacillati</taxon>
        <taxon>Actinomycetota</taxon>
        <taxon>Actinomycetes</taxon>
        <taxon>Propionibacteriales</taxon>
        <taxon>Nocardioidaceae</taxon>
        <taxon>Nocardioides</taxon>
    </lineage>
</organism>
<dbReference type="PROSITE" id="PS50887">
    <property type="entry name" value="GGDEF"/>
    <property type="match status" value="1"/>
</dbReference>
<dbReference type="Proteomes" id="UP000198832">
    <property type="component" value="Unassembled WGS sequence"/>
</dbReference>
<feature type="transmembrane region" description="Helical" evidence="2">
    <location>
        <begin position="59"/>
        <end position="77"/>
    </location>
</feature>
<keyword evidence="2" id="KW-1133">Transmembrane helix</keyword>
<dbReference type="OrthoDB" id="23692at2"/>
<dbReference type="SUPFAM" id="SSF55073">
    <property type="entry name" value="Nucleotide cyclase"/>
    <property type="match status" value="1"/>
</dbReference>
<dbReference type="InterPro" id="IPR000160">
    <property type="entry name" value="GGDEF_dom"/>
</dbReference>
<feature type="transmembrane region" description="Helical" evidence="2">
    <location>
        <begin position="129"/>
        <end position="152"/>
    </location>
</feature>
<keyword evidence="2" id="KW-0472">Membrane</keyword>
<reference evidence="5 6" key="1">
    <citation type="submission" date="2016-10" db="EMBL/GenBank/DDBJ databases">
        <authorList>
            <person name="de Groot N.N."/>
        </authorList>
    </citation>
    <scope>NUCLEOTIDE SEQUENCE [LARGE SCALE GENOMIC DNA]</scope>
    <source>
        <strain evidence="5 6">CGMCC 1.7056</strain>
    </source>
</reference>
<dbReference type="Gene3D" id="3.20.20.450">
    <property type="entry name" value="EAL domain"/>
    <property type="match status" value="1"/>
</dbReference>
<proteinExistence type="predicted"/>
<dbReference type="SMART" id="SM00267">
    <property type="entry name" value="GGDEF"/>
    <property type="match status" value="1"/>
</dbReference>
<dbReference type="InterPro" id="IPR029787">
    <property type="entry name" value="Nucleotide_cyclase"/>
</dbReference>
<evidence type="ECO:0000256" key="1">
    <source>
        <dbReference type="SAM" id="MobiDB-lite"/>
    </source>
</evidence>
<dbReference type="CDD" id="cd01949">
    <property type="entry name" value="GGDEF"/>
    <property type="match status" value="1"/>
</dbReference>
<dbReference type="SUPFAM" id="SSF141868">
    <property type="entry name" value="EAL domain-like"/>
    <property type="match status" value="1"/>
</dbReference>
<dbReference type="PANTHER" id="PTHR33121:SF70">
    <property type="entry name" value="SIGNALING PROTEIN YKOW"/>
    <property type="match status" value="1"/>
</dbReference>
<dbReference type="GO" id="GO:0071111">
    <property type="term" value="F:cyclic-guanylate-specific phosphodiesterase activity"/>
    <property type="evidence" value="ECO:0007669"/>
    <property type="project" value="InterPro"/>
</dbReference>
<dbReference type="Pfam" id="PF00990">
    <property type="entry name" value="GGDEF"/>
    <property type="match status" value="1"/>
</dbReference>
<gene>
    <name evidence="5" type="ORF">SAMN04487968_10967</name>
</gene>
<feature type="domain" description="GGDEF" evidence="4">
    <location>
        <begin position="213"/>
        <end position="335"/>
    </location>
</feature>
<dbReference type="InterPro" id="IPR001633">
    <property type="entry name" value="EAL_dom"/>
</dbReference>
<dbReference type="NCBIfam" id="TIGR00254">
    <property type="entry name" value="GGDEF"/>
    <property type="match status" value="1"/>
</dbReference>
<feature type="transmembrane region" description="Helical" evidence="2">
    <location>
        <begin position="89"/>
        <end position="109"/>
    </location>
</feature>
<dbReference type="InterPro" id="IPR043128">
    <property type="entry name" value="Rev_trsase/Diguanyl_cyclase"/>
</dbReference>
<dbReference type="CDD" id="cd01948">
    <property type="entry name" value="EAL"/>
    <property type="match status" value="1"/>
</dbReference>
<evidence type="ECO:0000313" key="6">
    <source>
        <dbReference type="Proteomes" id="UP000198832"/>
    </source>
</evidence>
<dbReference type="Pfam" id="PF00563">
    <property type="entry name" value="EAL"/>
    <property type="match status" value="1"/>
</dbReference>
<dbReference type="Gene3D" id="3.30.70.270">
    <property type="match status" value="1"/>
</dbReference>
<feature type="region of interest" description="Disordered" evidence="1">
    <location>
        <begin position="565"/>
        <end position="595"/>
    </location>
</feature>
<feature type="domain" description="EAL" evidence="3">
    <location>
        <begin position="336"/>
        <end position="586"/>
    </location>
</feature>
<keyword evidence="2" id="KW-0812">Transmembrane</keyword>
<dbReference type="AlphaFoldDB" id="A0A1I1L5Y4"/>
<evidence type="ECO:0000259" key="4">
    <source>
        <dbReference type="PROSITE" id="PS50887"/>
    </source>
</evidence>
<evidence type="ECO:0000313" key="5">
    <source>
        <dbReference type="EMBL" id="SFC65833.1"/>
    </source>
</evidence>
<dbReference type="InterPro" id="IPR050706">
    <property type="entry name" value="Cyclic-di-GMP_PDE-like"/>
</dbReference>
<dbReference type="EMBL" id="FOLB01000009">
    <property type="protein sequence ID" value="SFC65833.1"/>
    <property type="molecule type" value="Genomic_DNA"/>
</dbReference>
<dbReference type="PANTHER" id="PTHR33121">
    <property type="entry name" value="CYCLIC DI-GMP PHOSPHODIESTERASE PDEF"/>
    <property type="match status" value="1"/>
</dbReference>
<name>A0A1I1L5Y4_9ACTN</name>
<feature type="transmembrane region" description="Helical" evidence="2">
    <location>
        <begin position="20"/>
        <end position="39"/>
    </location>
</feature>
<accession>A0A1I1L5Y4</accession>
<evidence type="ECO:0000259" key="3">
    <source>
        <dbReference type="PROSITE" id="PS50883"/>
    </source>
</evidence>
<dbReference type="SMART" id="SM00052">
    <property type="entry name" value="EAL"/>
    <property type="match status" value="1"/>
</dbReference>
<dbReference type="PROSITE" id="PS50883">
    <property type="entry name" value="EAL"/>
    <property type="match status" value="1"/>
</dbReference>
<protein>
    <submittedName>
        <fullName evidence="5">Diguanylate cyclase (GGDEF) domain-containing protein</fullName>
    </submittedName>
</protein>
<dbReference type="InterPro" id="IPR035919">
    <property type="entry name" value="EAL_sf"/>
</dbReference>
<keyword evidence="6" id="KW-1185">Reference proteome</keyword>
<dbReference type="STRING" id="574651.SAMN04487968_10967"/>
<sequence>MKWRSLGSSGGSPAGAYRRAPALATMTTLSRSTGAFYLLGGIGSLLPDGDFVVSPAKQLGIATIGYVAIAVGLALLLTGRRWPRPSYHVIVVGGTWMIAGSIMLGKGSASAEDPLILFALPLIASAAFFSWRGAVVQGVIVLVTAVVAMLYVGALPAHIVIFVAGLACVGGAVAWLSRLNERVEEDPLTRLGNRRAMARHLEAAVDHATRGGPGLAVVMLDLDHFKAANDSGGHAAGDDLLVDCATRWRTIVPDSRLLFRYGGDEFAVLLPGFALGEATELAERLRTGLPRGATASIGVAAWQRGDSSSLLVGRADVALYEAKAGGRDRTVAYGDPGHGAREIEDALRSGQFVLHYQPVISLADGTVRGIEALIRWQHPERGLLAPAEFLAVAERTGSIRELGAWTLGQACTTGMSGPADHAVSVNVTITELRQPCYAAMVAQTLERTGLDPRRLVMEVTEGVYAEHDQQVISTLGDLRGLGVLVALDDFGSGWSSLRWLTSFPVDILKIDGSFVHAIDEPGSRLEVLSAIIKLGKELGLHVVGEQVETENQARVLRELGCDSAQGFHLGRPEPRSTRPYPAEPPIARSASAPTP</sequence>